<comment type="similarity">
    <text evidence="1">Belongs to the virb1 family.</text>
</comment>
<evidence type="ECO:0000259" key="3">
    <source>
        <dbReference type="Pfam" id="PF01464"/>
    </source>
</evidence>
<evidence type="ECO:0000256" key="2">
    <source>
        <dbReference type="SAM" id="SignalP"/>
    </source>
</evidence>
<feature type="chain" id="PRO_5045337263" evidence="2">
    <location>
        <begin position="25"/>
        <end position="182"/>
    </location>
</feature>
<dbReference type="EMBL" id="JBHRVU010000005">
    <property type="protein sequence ID" value="MFC3444181.1"/>
    <property type="molecule type" value="Genomic_DNA"/>
</dbReference>
<accession>A0ABV7NM89</accession>
<dbReference type="Gene3D" id="1.10.530.10">
    <property type="match status" value="1"/>
</dbReference>
<dbReference type="SUPFAM" id="SSF53955">
    <property type="entry name" value="Lysozyme-like"/>
    <property type="match status" value="1"/>
</dbReference>
<gene>
    <name evidence="4" type="ORF">ACFOKF_23840</name>
</gene>
<organism evidence="4 5">
    <name type="scientific">Sphingobium rhizovicinum</name>
    <dbReference type="NCBI Taxonomy" id="432308"/>
    <lineage>
        <taxon>Bacteria</taxon>
        <taxon>Pseudomonadati</taxon>
        <taxon>Pseudomonadota</taxon>
        <taxon>Alphaproteobacteria</taxon>
        <taxon>Sphingomonadales</taxon>
        <taxon>Sphingomonadaceae</taxon>
        <taxon>Sphingobium</taxon>
    </lineage>
</organism>
<dbReference type="Pfam" id="PF01464">
    <property type="entry name" value="SLT"/>
    <property type="match status" value="1"/>
</dbReference>
<dbReference type="Proteomes" id="UP001595681">
    <property type="component" value="Unassembled WGS sequence"/>
</dbReference>
<name>A0ABV7NM89_9SPHN</name>
<reference evidence="5" key="1">
    <citation type="journal article" date="2019" name="Int. J. Syst. Evol. Microbiol.">
        <title>The Global Catalogue of Microorganisms (GCM) 10K type strain sequencing project: providing services to taxonomists for standard genome sequencing and annotation.</title>
        <authorList>
            <consortium name="The Broad Institute Genomics Platform"/>
            <consortium name="The Broad Institute Genome Sequencing Center for Infectious Disease"/>
            <person name="Wu L."/>
            <person name="Ma J."/>
        </authorList>
    </citation>
    <scope>NUCLEOTIDE SEQUENCE [LARGE SCALE GENOMIC DNA]</scope>
    <source>
        <strain evidence="5">CCM 7491</strain>
    </source>
</reference>
<comment type="caution">
    <text evidence="4">The sequence shown here is derived from an EMBL/GenBank/DDBJ whole genome shotgun (WGS) entry which is preliminary data.</text>
</comment>
<evidence type="ECO:0000313" key="4">
    <source>
        <dbReference type="EMBL" id="MFC3444181.1"/>
    </source>
</evidence>
<protein>
    <submittedName>
        <fullName evidence="4">Lytic transglycosylase domain-containing protein</fullName>
    </submittedName>
</protein>
<evidence type="ECO:0000256" key="1">
    <source>
        <dbReference type="ARBA" id="ARBA00009387"/>
    </source>
</evidence>
<feature type="signal peptide" evidence="2">
    <location>
        <begin position="1"/>
        <end position="24"/>
    </location>
</feature>
<sequence length="182" mass="20305">MTGPHRASLMSCCLAAVLIGQVTAAEAVIGSHGVVETENAIDQCIHQAASGRPWLAQTLRALRRQEGGWIGAEVRNADGSVDLGLMQVNSWWVPRIARLIHRSESQVRSWLRNDPCFNVDAARWIFLSALHEAKDFWRAVGIYHSPTRWRQMRYAKGIALIMASDRRSLPLARGNPQTAGRR</sequence>
<feature type="domain" description="Transglycosylase SLT" evidence="3">
    <location>
        <begin position="44"/>
        <end position="145"/>
    </location>
</feature>
<proteinExistence type="inferred from homology"/>
<dbReference type="InterPro" id="IPR008258">
    <property type="entry name" value="Transglycosylase_SLT_dom_1"/>
</dbReference>
<dbReference type="InterPro" id="IPR023346">
    <property type="entry name" value="Lysozyme-like_dom_sf"/>
</dbReference>
<dbReference type="CDD" id="cd13400">
    <property type="entry name" value="LT_IagB-like"/>
    <property type="match status" value="1"/>
</dbReference>
<evidence type="ECO:0000313" key="5">
    <source>
        <dbReference type="Proteomes" id="UP001595681"/>
    </source>
</evidence>
<dbReference type="RefSeq" id="WP_380799106.1">
    <property type="nucleotide sequence ID" value="NZ_JBHRVU010000005.1"/>
</dbReference>
<keyword evidence="5" id="KW-1185">Reference proteome</keyword>
<keyword evidence="2" id="KW-0732">Signal</keyword>